<dbReference type="OrthoDB" id="6233583at2759"/>
<dbReference type="GO" id="GO:0003964">
    <property type="term" value="F:RNA-directed DNA polymerase activity"/>
    <property type="evidence" value="ECO:0007669"/>
    <property type="project" value="UniProtKB-KW"/>
</dbReference>
<dbReference type="Gene3D" id="1.10.340.70">
    <property type="match status" value="1"/>
</dbReference>
<feature type="non-terminal residue" evidence="10">
    <location>
        <position position="473"/>
    </location>
</feature>
<dbReference type="STRING" id="6182.A0A4Z2D502"/>
<dbReference type="Gene3D" id="3.10.10.10">
    <property type="entry name" value="HIV Type 1 Reverse Transcriptase, subunit A, domain 1"/>
    <property type="match status" value="1"/>
</dbReference>
<evidence type="ECO:0000313" key="10">
    <source>
        <dbReference type="EMBL" id="TNN11539.1"/>
    </source>
</evidence>
<dbReference type="GO" id="GO:0006508">
    <property type="term" value="P:proteolysis"/>
    <property type="evidence" value="ECO:0007669"/>
    <property type="project" value="UniProtKB-KW"/>
</dbReference>
<evidence type="ECO:0000259" key="9">
    <source>
        <dbReference type="Pfam" id="PF17921"/>
    </source>
</evidence>
<sequence length="473" mass="54358">NVEAWFCYTEAEFRDLGVTDPRVQFLAVVRSLPQPYKQLKKPTFKRGDLSDRRRLDELFHTIELGSGSAAEVLSRMKEVIGQRTFDEGLYRQLFLLKLRQQVQAVLVTFNNNLVDELASSADRILEITKTRHNEVYSVTEKLLETGNEINNDADQAILDDEVHHAKDPHLDLDEGEIHIGTPIVSLTTNPLLMRRETIPPARPILDKYPDLNKATTKLSCVTRNGTHYITTTSQPVFSKARRLAPEKSRIAKNELDYMIDLGIIRPSSSPWLSPLHMAPKKDSNDWRPSGDYRRLNAQTTPYRYPLPHIHDLTATLKGMTVFLKIDLVKAYIQIPMAKNDIPKTAIITPFGLHEFLRMPFGLRKAAQTFQRFIDDVIRIDLVELARLQSEDIDFQHELDTTTLQLQTKTIGEGTARLVYPRSYRSVIFDTLHNLSHPGVRATRKLITERFCWPKMNKDTKEWARTCMACQKNK</sequence>
<dbReference type="GO" id="GO:0008233">
    <property type="term" value="F:peptidase activity"/>
    <property type="evidence" value="ECO:0007669"/>
    <property type="project" value="UniProtKB-KW"/>
</dbReference>
<dbReference type="Pfam" id="PF17921">
    <property type="entry name" value="Integrase_H2C2"/>
    <property type="match status" value="1"/>
</dbReference>
<keyword evidence="4" id="KW-0540">Nuclease</keyword>
<reference evidence="10 11" key="1">
    <citation type="submission" date="2019-03" db="EMBL/GenBank/DDBJ databases">
        <title>An improved genome assembly of the fluke Schistosoma japonicum.</title>
        <authorList>
            <person name="Hu W."/>
            <person name="Luo F."/>
            <person name="Yin M."/>
            <person name="Mo X."/>
            <person name="Sun C."/>
            <person name="Wu Q."/>
            <person name="Zhu B."/>
            <person name="Xiang M."/>
            <person name="Wang J."/>
            <person name="Wang Y."/>
            <person name="Zhang T."/>
            <person name="Xu B."/>
            <person name="Zheng H."/>
            <person name="Feng Z."/>
        </authorList>
    </citation>
    <scope>NUCLEOTIDE SEQUENCE [LARGE SCALE GENOMIC DNA]</scope>
    <source>
        <strain evidence="10">HuSjv2</strain>
        <tissue evidence="10">Worms</tissue>
    </source>
</reference>
<keyword evidence="1" id="KW-0645">Protease</keyword>
<dbReference type="Gene3D" id="3.30.70.270">
    <property type="match status" value="1"/>
</dbReference>
<evidence type="ECO:0000256" key="7">
    <source>
        <dbReference type="ARBA" id="ARBA00022918"/>
    </source>
</evidence>
<dbReference type="EMBL" id="SKCS01000288">
    <property type="protein sequence ID" value="TNN11539.1"/>
    <property type="molecule type" value="Genomic_DNA"/>
</dbReference>
<feature type="non-terminal residue" evidence="10">
    <location>
        <position position="1"/>
    </location>
</feature>
<evidence type="ECO:0000256" key="2">
    <source>
        <dbReference type="ARBA" id="ARBA00022679"/>
    </source>
</evidence>
<dbReference type="InterPro" id="IPR000477">
    <property type="entry name" value="RT_dom"/>
</dbReference>
<evidence type="ECO:0000256" key="4">
    <source>
        <dbReference type="ARBA" id="ARBA00022722"/>
    </source>
</evidence>
<keyword evidence="5" id="KW-0255">Endonuclease</keyword>
<dbReference type="InterPro" id="IPR041588">
    <property type="entry name" value="Integrase_H2C2"/>
</dbReference>
<evidence type="ECO:0000259" key="8">
    <source>
        <dbReference type="Pfam" id="PF00078"/>
    </source>
</evidence>
<dbReference type="FunFam" id="3.10.10.10:FF:000007">
    <property type="entry name" value="Retrovirus-related Pol polyprotein from transposon 17.6-like Protein"/>
    <property type="match status" value="1"/>
</dbReference>
<dbReference type="Pfam" id="PF00078">
    <property type="entry name" value="RVT_1"/>
    <property type="match status" value="1"/>
</dbReference>
<gene>
    <name evidence="10" type="ORF">EWB00_004485</name>
</gene>
<evidence type="ECO:0000256" key="3">
    <source>
        <dbReference type="ARBA" id="ARBA00022695"/>
    </source>
</evidence>
<feature type="domain" description="Integrase zinc-binding" evidence="9">
    <location>
        <begin position="420"/>
        <end position="473"/>
    </location>
</feature>
<evidence type="ECO:0000256" key="6">
    <source>
        <dbReference type="ARBA" id="ARBA00022801"/>
    </source>
</evidence>
<keyword evidence="6" id="KW-0378">Hydrolase</keyword>
<feature type="domain" description="Reverse transcriptase" evidence="8">
    <location>
        <begin position="279"/>
        <end position="378"/>
    </location>
</feature>
<dbReference type="CDD" id="cd01647">
    <property type="entry name" value="RT_LTR"/>
    <property type="match status" value="1"/>
</dbReference>
<evidence type="ECO:0000313" key="11">
    <source>
        <dbReference type="Proteomes" id="UP000311919"/>
    </source>
</evidence>
<evidence type="ECO:0000256" key="5">
    <source>
        <dbReference type="ARBA" id="ARBA00022759"/>
    </source>
</evidence>
<protein>
    <submittedName>
        <fullName evidence="10">Retrovirus-related Pol polyprotein</fullName>
    </submittedName>
</protein>
<dbReference type="PANTHER" id="PTHR37984">
    <property type="entry name" value="PROTEIN CBG26694"/>
    <property type="match status" value="1"/>
</dbReference>
<keyword evidence="2" id="KW-0808">Transferase</keyword>
<dbReference type="InterPro" id="IPR043502">
    <property type="entry name" value="DNA/RNA_pol_sf"/>
</dbReference>
<keyword evidence="11" id="KW-1185">Reference proteome</keyword>
<dbReference type="GO" id="GO:0004519">
    <property type="term" value="F:endonuclease activity"/>
    <property type="evidence" value="ECO:0007669"/>
    <property type="project" value="UniProtKB-KW"/>
</dbReference>
<accession>A0A4Z2D502</accession>
<dbReference type="Proteomes" id="UP000311919">
    <property type="component" value="Unassembled WGS sequence"/>
</dbReference>
<dbReference type="InterPro" id="IPR050951">
    <property type="entry name" value="Retrovirus_Pol_polyprotein"/>
</dbReference>
<dbReference type="AlphaFoldDB" id="A0A4Z2D502"/>
<keyword evidence="7" id="KW-0695">RNA-directed DNA polymerase</keyword>
<comment type="caution">
    <text evidence="10">The sequence shown here is derived from an EMBL/GenBank/DDBJ whole genome shotgun (WGS) entry which is preliminary data.</text>
</comment>
<organism evidence="10 11">
    <name type="scientific">Schistosoma japonicum</name>
    <name type="common">Blood fluke</name>
    <dbReference type="NCBI Taxonomy" id="6182"/>
    <lineage>
        <taxon>Eukaryota</taxon>
        <taxon>Metazoa</taxon>
        <taxon>Spiralia</taxon>
        <taxon>Lophotrochozoa</taxon>
        <taxon>Platyhelminthes</taxon>
        <taxon>Trematoda</taxon>
        <taxon>Digenea</taxon>
        <taxon>Strigeidida</taxon>
        <taxon>Schistosomatoidea</taxon>
        <taxon>Schistosomatidae</taxon>
        <taxon>Schistosoma</taxon>
    </lineage>
</organism>
<dbReference type="PANTHER" id="PTHR37984:SF5">
    <property type="entry name" value="PROTEIN NYNRIN-LIKE"/>
    <property type="match status" value="1"/>
</dbReference>
<name>A0A4Z2D502_SCHJA</name>
<proteinExistence type="predicted"/>
<dbReference type="SUPFAM" id="SSF56672">
    <property type="entry name" value="DNA/RNA polymerases"/>
    <property type="match status" value="1"/>
</dbReference>
<dbReference type="InterPro" id="IPR043128">
    <property type="entry name" value="Rev_trsase/Diguanyl_cyclase"/>
</dbReference>
<keyword evidence="3" id="KW-0548">Nucleotidyltransferase</keyword>
<evidence type="ECO:0000256" key="1">
    <source>
        <dbReference type="ARBA" id="ARBA00022670"/>
    </source>
</evidence>